<organism evidence="1 2">
    <name type="scientific">Bacillus mycoides</name>
    <dbReference type="NCBI Taxonomy" id="1405"/>
    <lineage>
        <taxon>Bacteria</taxon>
        <taxon>Bacillati</taxon>
        <taxon>Bacillota</taxon>
        <taxon>Bacilli</taxon>
        <taxon>Bacillales</taxon>
        <taxon>Bacillaceae</taxon>
        <taxon>Bacillus</taxon>
        <taxon>Bacillus cereus group</taxon>
    </lineage>
</organism>
<evidence type="ECO:0000313" key="2">
    <source>
        <dbReference type="Proteomes" id="UP000305524"/>
    </source>
</evidence>
<gene>
    <name evidence="1" type="ORF">FC701_01550</name>
</gene>
<sequence>IKNNKIVGVISLEGVTASIPYKSAIEKQVSLEGIDLINTNISEIMSKLKEKI</sequence>
<dbReference type="Proteomes" id="UP000305524">
    <property type="component" value="Unassembled WGS sequence"/>
</dbReference>
<protein>
    <submittedName>
        <fullName evidence="1">NAD(P)/FAD-dependent oxidoreductase</fullName>
    </submittedName>
</protein>
<evidence type="ECO:0000313" key="1">
    <source>
        <dbReference type="EMBL" id="TKI87491.1"/>
    </source>
</evidence>
<feature type="non-terminal residue" evidence="1">
    <location>
        <position position="1"/>
    </location>
</feature>
<name>A0A4U3AJ81_BACMY</name>
<dbReference type="AlphaFoldDB" id="A0A4U3AJ81"/>
<accession>A0A4U3AJ81</accession>
<proteinExistence type="predicted"/>
<dbReference type="EMBL" id="SZOD01000041">
    <property type="protein sequence ID" value="TKI87491.1"/>
    <property type="molecule type" value="Genomic_DNA"/>
</dbReference>
<reference evidence="1 2" key="1">
    <citation type="journal article" date="2019" name="Environ. Microbiol.">
        <title>An active ?-lactamase is a part of an orchestrated cell wall stress resistance network of Bacillus subtilis and related rhizosphere species.</title>
        <authorList>
            <person name="Bucher T."/>
            <person name="Keren-Paz A."/>
            <person name="Hausser J."/>
            <person name="Olender T."/>
            <person name="Cytryn E."/>
            <person name="Kolodkin-Gal I."/>
        </authorList>
    </citation>
    <scope>NUCLEOTIDE SEQUENCE [LARGE SCALE GENOMIC DNA]</scope>
    <source>
        <strain evidence="1 2">I186</strain>
    </source>
</reference>
<comment type="caution">
    <text evidence="1">The sequence shown here is derived from an EMBL/GenBank/DDBJ whole genome shotgun (WGS) entry which is preliminary data.</text>
</comment>